<sequence>MMILWMNVVLFSLMIGLTSFVLNVNHLLNSLLSLEFLSVNVYWWLSGVIFLTEGDFYFILFYLVMVVSEGVLGLSLLIMSAYSHGSEKMKIYSSLMC</sequence>
<name>A0A9N6YJK2_9CRUS</name>
<dbReference type="AlphaFoldDB" id="A0A9N6YJK2"/>
<evidence type="ECO:0000313" key="2">
    <source>
        <dbReference type="EMBL" id="DAZ91364.1"/>
    </source>
</evidence>
<dbReference type="Gene3D" id="1.10.287.3510">
    <property type="match status" value="1"/>
</dbReference>
<reference evidence="2" key="1">
    <citation type="journal article" date="2021" name="Int. J. Mol. Sci.">
        <title>Mitochondrial Genomes, Phylogenetic Associations, and SNP Recovery for the Key Invasive Ponto-Caspian Amphipods in Europe.</title>
        <authorList>
            <person name="Mamos T."/>
            <person name="Grabowski M."/>
            <person name="Rewicz T."/>
            <person name="Bojko J."/>
            <person name="Strapagiel D."/>
            <person name="Burzynski A."/>
        </authorList>
    </citation>
    <scope>NUCLEOTIDE SEQUENCE</scope>
    <source>
        <strain evidence="2">PPOv0</strain>
    </source>
</reference>
<proteinExistence type="predicted"/>
<feature type="transmembrane region" description="Helical" evidence="1">
    <location>
        <begin position="6"/>
        <end position="24"/>
    </location>
</feature>
<keyword evidence="1" id="KW-0812">Transmembrane</keyword>
<dbReference type="EMBL" id="BK059235">
    <property type="protein sequence ID" value="DAZ91364.1"/>
    <property type="molecule type" value="Genomic_DNA"/>
</dbReference>
<keyword evidence="1" id="KW-1133">Transmembrane helix</keyword>
<accession>A0A9N6YJK2</accession>
<keyword evidence="2" id="KW-0496">Mitochondrion</keyword>
<evidence type="ECO:0000256" key="1">
    <source>
        <dbReference type="SAM" id="Phobius"/>
    </source>
</evidence>
<geneLocation type="mitochondrion" evidence="2"/>
<protein>
    <submittedName>
        <fullName evidence="2">ND4L</fullName>
    </submittedName>
</protein>
<reference evidence="2" key="2">
    <citation type="submission" date="2021-08" db="EMBL/GenBank/DDBJ databases">
        <authorList>
            <person name="Burzynski A."/>
        </authorList>
    </citation>
    <scope>NUCLEOTIDE SEQUENCE</scope>
    <source>
        <strain evidence="2">PPOv0</strain>
    </source>
</reference>
<feature type="transmembrane region" description="Helical" evidence="1">
    <location>
        <begin position="31"/>
        <end position="51"/>
    </location>
</feature>
<feature type="transmembrane region" description="Helical" evidence="1">
    <location>
        <begin position="57"/>
        <end position="82"/>
    </location>
</feature>
<organism evidence="2">
    <name type="scientific">Pandorites podoceroides</name>
    <dbReference type="NCBI Taxonomy" id="1842081"/>
    <lineage>
        <taxon>Eukaryota</taxon>
        <taxon>Metazoa</taxon>
        <taxon>Ecdysozoa</taxon>
        <taxon>Arthropoda</taxon>
        <taxon>Crustacea</taxon>
        <taxon>Multicrustacea</taxon>
        <taxon>Malacostraca</taxon>
        <taxon>Eumalacostraca</taxon>
        <taxon>Peracarida</taxon>
        <taxon>Amphipoda</taxon>
        <taxon>Senticaudata</taxon>
        <taxon>Gammarida</taxon>
        <taxon>Gammaridira</taxon>
        <taxon>Gammaroidea</taxon>
        <taxon>Pontogammaridae</taxon>
        <taxon>Pandorites</taxon>
    </lineage>
</organism>
<keyword evidence="1" id="KW-0472">Membrane</keyword>